<dbReference type="InterPro" id="IPR004629">
    <property type="entry name" value="WecG_TagA_CpsF"/>
</dbReference>
<evidence type="ECO:0000256" key="2">
    <source>
        <dbReference type="ARBA" id="ARBA00022679"/>
    </source>
</evidence>
<dbReference type="Pfam" id="PF03808">
    <property type="entry name" value="Glyco_tran_WecG"/>
    <property type="match status" value="1"/>
</dbReference>
<dbReference type="PROSITE" id="PS51462">
    <property type="entry name" value="NUDIX"/>
    <property type="match status" value="1"/>
</dbReference>
<dbReference type="AlphaFoldDB" id="A0A401JC18"/>
<evidence type="ECO:0000256" key="1">
    <source>
        <dbReference type="ARBA" id="ARBA00022676"/>
    </source>
</evidence>
<feature type="domain" description="Nudix hydrolase" evidence="3">
    <location>
        <begin position="263"/>
        <end position="406"/>
    </location>
</feature>
<protein>
    <submittedName>
        <fullName evidence="4">N-acetylmannosaminyltransferase</fullName>
    </submittedName>
</protein>
<dbReference type="Proteomes" id="UP000286806">
    <property type="component" value="Unassembled WGS sequence"/>
</dbReference>
<dbReference type="Pfam" id="PF00293">
    <property type="entry name" value="NUDIX"/>
    <property type="match status" value="1"/>
</dbReference>
<gene>
    <name evidence="4" type="ORF">SFMTTN_0894</name>
</gene>
<dbReference type="GO" id="GO:0016758">
    <property type="term" value="F:hexosyltransferase activity"/>
    <property type="evidence" value="ECO:0007669"/>
    <property type="project" value="TreeGrafter"/>
</dbReference>
<dbReference type="PANTHER" id="PTHR34136:SF1">
    <property type="entry name" value="UDP-N-ACETYL-D-MANNOSAMINURONIC ACID TRANSFERASE"/>
    <property type="match status" value="1"/>
</dbReference>
<dbReference type="CDD" id="cd06533">
    <property type="entry name" value="Glyco_transf_WecG_TagA"/>
    <property type="match status" value="1"/>
</dbReference>
<name>A0A401JC18_9PROT</name>
<dbReference type="OrthoDB" id="433681at2"/>
<keyword evidence="1" id="KW-0328">Glycosyltransferase</keyword>
<dbReference type="PANTHER" id="PTHR34136">
    <property type="match status" value="1"/>
</dbReference>
<reference evidence="4 5" key="1">
    <citation type="journal article" date="2019" name="Front. Microbiol.">
        <title>Genomes of Neutrophilic Sulfur-Oxidizing Chemolithoautotrophs Representing 9 Proteobacterial Species From 8 Genera.</title>
        <authorList>
            <person name="Watanabe T."/>
            <person name="Kojima H."/>
            <person name="Umezawa K."/>
            <person name="Hori C."/>
            <person name="Takasuka T.E."/>
            <person name="Kato Y."/>
            <person name="Fukui M."/>
        </authorList>
    </citation>
    <scope>NUCLEOTIDE SEQUENCE [LARGE SCALE GENOMIC DNA]</scope>
    <source>
        <strain evidence="4 5">TTN</strain>
    </source>
</reference>
<accession>A0A401JC18</accession>
<dbReference type="NCBIfam" id="TIGR00696">
    <property type="entry name" value="wecG_tagA_cpsF"/>
    <property type="match status" value="1"/>
</dbReference>
<dbReference type="InterPro" id="IPR015797">
    <property type="entry name" value="NUDIX_hydrolase-like_dom_sf"/>
</dbReference>
<comment type="caution">
    <text evidence="4">The sequence shown here is derived from an EMBL/GenBank/DDBJ whole genome shotgun (WGS) entry which is preliminary data.</text>
</comment>
<evidence type="ECO:0000313" key="5">
    <source>
        <dbReference type="Proteomes" id="UP000286806"/>
    </source>
</evidence>
<dbReference type="SUPFAM" id="SSF55811">
    <property type="entry name" value="Nudix"/>
    <property type="match status" value="1"/>
</dbReference>
<proteinExistence type="predicted"/>
<dbReference type="Gene3D" id="3.90.79.10">
    <property type="entry name" value="Nucleoside Triphosphate Pyrophosphohydrolase"/>
    <property type="match status" value="1"/>
</dbReference>
<sequence length="435" mass="47747">MYEKKTAAVLSAPIDVLTWEHALARISRWAARRDSRYVCICNAHAVVTAGQDAAFGRVVKEADMATPDGAPVAWVLRKLGYVDQQRINGPDLMWKYCEQAAKKGESIYLYGSRPETLEILQRRLVEAFPGLRIAGAHSPPFRPATAAEDEADVARINASGAGTVWVSLGCPKQEQWMAAHRGRVNAVMIGVGAAFDYHAGTISRAPVWMQNAGLEWLHRLVSEPRRLWKRYLVTNTLFVIGATRQLVFGNARTRAIENAIVVAPLVSVGLVVMRGQEVLLSMRNNQSAQPSWFVPGGRIFKNEPIQSALARIAETELGLGVALAGGKIVPKWLGAFEHFHADCFAEEAGVPSHYVVLGHELNVAEDFPLPSPERPHVELRWWPITEALASPDVHCFSKDYFQQKVPRHDPISPEAPAGGAFTYGGVLDGQVAQAI</sequence>
<evidence type="ECO:0000313" key="4">
    <source>
        <dbReference type="EMBL" id="GBL45090.1"/>
    </source>
</evidence>
<keyword evidence="2 4" id="KW-0808">Transferase</keyword>
<dbReference type="RefSeq" id="WP_124703929.1">
    <property type="nucleotide sequence ID" value="NZ_BGOW01000005.1"/>
</dbReference>
<dbReference type="EMBL" id="BGOW01000005">
    <property type="protein sequence ID" value="GBL45090.1"/>
    <property type="molecule type" value="Genomic_DNA"/>
</dbReference>
<dbReference type="InterPro" id="IPR000086">
    <property type="entry name" value="NUDIX_hydrolase_dom"/>
</dbReference>
<organism evidence="4 5">
    <name type="scientific">Sulfuriferula multivorans</name>
    <dbReference type="NCBI Taxonomy" id="1559896"/>
    <lineage>
        <taxon>Bacteria</taxon>
        <taxon>Pseudomonadati</taxon>
        <taxon>Pseudomonadota</taxon>
        <taxon>Betaproteobacteria</taxon>
        <taxon>Nitrosomonadales</taxon>
        <taxon>Sulfuricellaceae</taxon>
        <taxon>Sulfuriferula</taxon>
    </lineage>
</organism>
<keyword evidence="5" id="KW-1185">Reference proteome</keyword>
<evidence type="ECO:0000259" key="3">
    <source>
        <dbReference type="PROSITE" id="PS51462"/>
    </source>
</evidence>